<organism evidence="1 2">
    <name type="scientific">Hahella chejuensis (strain KCTC 2396)</name>
    <dbReference type="NCBI Taxonomy" id="349521"/>
    <lineage>
        <taxon>Bacteria</taxon>
        <taxon>Pseudomonadati</taxon>
        <taxon>Pseudomonadota</taxon>
        <taxon>Gammaproteobacteria</taxon>
        <taxon>Oceanospirillales</taxon>
        <taxon>Hahellaceae</taxon>
        <taxon>Hahella</taxon>
    </lineage>
</organism>
<keyword evidence="2" id="KW-1185">Reference proteome</keyword>
<dbReference type="EMBL" id="CP000155">
    <property type="protein sequence ID" value="ABC29280.1"/>
    <property type="molecule type" value="Genomic_DNA"/>
</dbReference>
<dbReference type="HOGENOM" id="CLU_3344300_0_0_6"/>
<reference evidence="1 2" key="1">
    <citation type="journal article" date="2005" name="Nucleic Acids Res.">
        <title>Genomic blueprint of Hahella chejuensis, a marine microbe producing an algicidal agent.</title>
        <authorList>
            <person name="Jeong H."/>
            <person name="Yim J.H."/>
            <person name="Lee C."/>
            <person name="Choi S.-H."/>
            <person name="Park Y.K."/>
            <person name="Yoon S.H."/>
            <person name="Hur C.-G."/>
            <person name="Kang H.-Y."/>
            <person name="Kim D."/>
            <person name="Lee H.H."/>
            <person name="Park K.H."/>
            <person name="Park S.-H."/>
            <person name="Park H.-S."/>
            <person name="Lee H.K."/>
            <person name="Oh T.K."/>
            <person name="Kim J.F."/>
        </authorList>
    </citation>
    <scope>NUCLEOTIDE SEQUENCE [LARGE SCALE GENOMIC DNA]</scope>
    <source>
        <strain evidence="1 2">KCTC 2396</strain>
    </source>
</reference>
<dbReference type="Proteomes" id="UP000000238">
    <property type="component" value="Chromosome"/>
</dbReference>
<dbReference type="KEGG" id="hch:HCH_02474"/>
<name>Q2SJ94_HAHCH</name>
<dbReference type="AlphaFoldDB" id="Q2SJ94"/>
<gene>
    <name evidence="1" type="ordered locus">HCH_02474</name>
</gene>
<evidence type="ECO:0000313" key="2">
    <source>
        <dbReference type="Proteomes" id="UP000000238"/>
    </source>
</evidence>
<sequence>MARGRTPGSVIYPEMRKINALKKPDYRMARSVNPAWA</sequence>
<proteinExistence type="predicted"/>
<evidence type="ECO:0000313" key="1">
    <source>
        <dbReference type="EMBL" id="ABC29280.1"/>
    </source>
</evidence>
<accession>Q2SJ94</accession>
<dbReference type="STRING" id="349521.HCH_02474"/>
<protein>
    <submittedName>
        <fullName evidence="1">Uncharacterized protein</fullName>
    </submittedName>
</protein>